<protein>
    <recommendedName>
        <fullName evidence="5">Transmembrane protein</fullName>
    </recommendedName>
</protein>
<dbReference type="EMBL" id="JAAAUY010000459">
    <property type="protein sequence ID" value="KAF9329627.1"/>
    <property type="molecule type" value="Genomic_DNA"/>
</dbReference>
<sequence length="554" mass="61198">MNMDVPHNPSLARNPFRLLLLSTALAIFLWIARQYPEWKAEKLAANASIPDMPKDTLDTTNLNDNTTDSSQQDPSQASTWPSSFSLRWIPYLPFAVVYLVAKALWTALRFLILHLIYAAELSSLSLLSGLEDLADWTVNHGADFVHQTLITPLRAAFLAVCRSPALAKARVVIEETVAPAVVASALKCQALTASAATKVYSTMQHMAEPVTRAVEWFARECLYTMGLALYARLKVVGLTFVQTTKIYLGELAKDALDLGRLLLKVGQWIWARTLQSVGRHLYALGELVVNNLLAFLPWLAGKVYSILLRPVGHSLVEGFKILWSHPTLLGGLHALSAKVREKGGQALEKLESVNWLVLLETVLTKAVTVTDQDICRGHCAECVRVARPVVEWVIAKFLMIVHPLWQVVSWISWAVFTNTKPALALLHQKIVLPSIAFWESKIVPALGVVASGVIAQARVVSRLVIRMAPAVAAALGPMWGGIVKVMEAIQKVAELALQRVGVLSSGLGAHLQRQMESLGPQFEHFKTQTGVLVDELVLLTNNFMMDWVKKEKRE</sequence>
<accession>A0A9P5SKE8</accession>
<proteinExistence type="predicted"/>
<feature type="region of interest" description="Disordered" evidence="1">
    <location>
        <begin position="54"/>
        <end position="77"/>
    </location>
</feature>
<evidence type="ECO:0000256" key="1">
    <source>
        <dbReference type="SAM" id="MobiDB-lite"/>
    </source>
</evidence>
<keyword evidence="2" id="KW-0472">Membrane</keyword>
<comment type="caution">
    <text evidence="3">The sequence shown here is derived from an EMBL/GenBank/DDBJ whole genome shotgun (WGS) entry which is preliminary data.</text>
</comment>
<dbReference type="AlphaFoldDB" id="A0A9P5SKE8"/>
<dbReference type="Proteomes" id="UP000696485">
    <property type="component" value="Unassembled WGS sequence"/>
</dbReference>
<feature type="transmembrane region" description="Helical" evidence="2">
    <location>
        <begin position="88"/>
        <end position="112"/>
    </location>
</feature>
<keyword evidence="2" id="KW-0812">Transmembrane</keyword>
<name>A0A9P5SKE8_9FUNG</name>
<gene>
    <name evidence="3" type="ORF">BG006_007315</name>
</gene>
<reference evidence="3" key="1">
    <citation type="journal article" date="2020" name="Fungal Divers.">
        <title>Resolving the Mortierellaceae phylogeny through synthesis of multi-gene phylogenetics and phylogenomics.</title>
        <authorList>
            <person name="Vandepol N."/>
            <person name="Liber J."/>
            <person name="Desiro A."/>
            <person name="Na H."/>
            <person name="Kennedy M."/>
            <person name="Barry K."/>
            <person name="Grigoriev I.V."/>
            <person name="Miller A.N."/>
            <person name="O'Donnell K."/>
            <person name="Stajich J.E."/>
            <person name="Bonito G."/>
        </authorList>
    </citation>
    <scope>NUCLEOTIDE SEQUENCE</scope>
    <source>
        <strain evidence="3">NVP1</strain>
    </source>
</reference>
<evidence type="ECO:0000313" key="4">
    <source>
        <dbReference type="Proteomes" id="UP000696485"/>
    </source>
</evidence>
<organism evidence="3 4">
    <name type="scientific">Podila minutissima</name>
    <dbReference type="NCBI Taxonomy" id="64525"/>
    <lineage>
        <taxon>Eukaryota</taxon>
        <taxon>Fungi</taxon>
        <taxon>Fungi incertae sedis</taxon>
        <taxon>Mucoromycota</taxon>
        <taxon>Mortierellomycotina</taxon>
        <taxon>Mortierellomycetes</taxon>
        <taxon>Mortierellales</taxon>
        <taxon>Mortierellaceae</taxon>
        <taxon>Podila</taxon>
    </lineage>
</organism>
<evidence type="ECO:0000313" key="3">
    <source>
        <dbReference type="EMBL" id="KAF9329627.1"/>
    </source>
</evidence>
<keyword evidence="2" id="KW-1133">Transmembrane helix</keyword>
<evidence type="ECO:0008006" key="5">
    <source>
        <dbReference type="Google" id="ProtNLM"/>
    </source>
</evidence>
<evidence type="ECO:0000256" key="2">
    <source>
        <dbReference type="SAM" id="Phobius"/>
    </source>
</evidence>
<feature type="compositionally biased region" description="Low complexity" evidence="1">
    <location>
        <begin position="58"/>
        <end position="68"/>
    </location>
</feature>
<keyword evidence="4" id="KW-1185">Reference proteome</keyword>